<name>A0A1I1X1D5_9RHOB</name>
<feature type="domain" description="Leucine-binding protein" evidence="5">
    <location>
        <begin position="25"/>
        <end position="331"/>
    </location>
</feature>
<evidence type="ECO:0000256" key="4">
    <source>
        <dbReference type="SAM" id="SignalP"/>
    </source>
</evidence>
<feature type="signal peptide" evidence="4">
    <location>
        <begin position="1"/>
        <end position="20"/>
    </location>
</feature>
<dbReference type="Gene3D" id="3.40.50.2300">
    <property type="match status" value="2"/>
</dbReference>
<keyword evidence="3" id="KW-0813">Transport</keyword>
<dbReference type="GO" id="GO:0006865">
    <property type="term" value="P:amino acid transport"/>
    <property type="evidence" value="ECO:0007669"/>
    <property type="project" value="UniProtKB-KW"/>
</dbReference>
<dbReference type="PANTHER" id="PTHR30483:SF6">
    <property type="entry name" value="PERIPLASMIC BINDING PROTEIN OF ABC TRANSPORTER FOR NATURAL AMINO ACIDS"/>
    <property type="match status" value="1"/>
</dbReference>
<dbReference type="EMBL" id="FOMS01000005">
    <property type="protein sequence ID" value="SFD99170.1"/>
    <property type="molecule type" value="Genomic_DNA"/>
</dbReference>
<dbReference type="RefSeq" id="WP_149755662.1">
    <property type="nucleotide sequence ID" value="NZ_FOMS01000005.1"/>
</dbReference>
<reference evidence="6 7" key="1">
    <citation type="submission" date="2016-10" db="EMBL/GenBank/DDBJ databases">
        <authorList>
            <person name="Varghese N."/>
            <person name="Submissions S."/>
        </authorList>
    </citation>
    <scope>NUCLEOTIDE SEQUENCE [LARGE SCALE GENOMIC DNA]</scope>
    <source>
        <strain evidence="7">YIM D21,KCTC 23444,ACCC 10710</strain>
    </source>
</reference>
<organism evidence="6 7">
    <name type="scientific">Roseivivax sediminis</name>
    <dbReference type="NCBI Taxonomy" id="936889"/>
    <lineage>
        <taxon>Bacteria</taxon>
        <taxon>Pseudomonadati</taxon>
        <taxon>Pseudomonadota</taxon>
        <taxon>Alphaproteobacteria</taxon>
        <taxon>Rhodobacterales</taxon>
        <taxon>Roseobacteraceae</taxon>
        <taxon>Roseivivax</taxon>
    </lineage>
</organism>
<evidence type="ECO:0000256" key="2">
    <source>
        <dbReference type="ARBA" id="ARBA00022729"/>
    </source>
</evidence>
<keyword evidence="2 4" id="KW-0732">Signal</keyword>
<dbReference type="InterPro" id="IPR028082">
    <property type="entry name" value="Peripla_BP_I"/>
</dbReference>
<evidence type="ECO:0000313" key="7">
    <source>
        <dbReference type="Proteomes" id="UP000325289"/>
    </source>
</evidence>
<accession>A0A1I1X1D5</accession>
<protein>
    <submittedName>
        <fullName evidence="6">Amino acid/amide ABC transporter substrate-binding protein, HAAT family</fullName>
    </submittedName>
</protein>
<keyword evidence="7" id="KW-1185">Reference proteome</keyword>
<evidence type="ECO:0000313" key="6">
    <source>
        <dbReference type="EMBL" id="SFD99170.1"/>
    </source>
</evidence>
<dbReference type="PANTHER" id="PTHR30483">
    <property type="entry name" value="LEUCINE-SPECIFIC-BINDING PROTEIN"/>
    <property type="match status" value="1"/>
</dbReference>
<dbReference type="InterPro" id="IPR051010">
    <property type="entry name" value="BCAA_transport"/>
</dbReference>
<dbReference type="AlphaFoldDB" id="A0A1I1X1D5"/>
<gene>
    <name evidence="6" type="ORF">SAMN04515678_105122</name>
</gene>
<dbReference type="OrthoDB" id="7337537at2"/>
<evidence type="ECO:0000256" key="3">
    <source>
        <dbReference type="ARBA" id="ARBA00022970"/>
    </source>
</evidence>
<comment type="similarity">
    <text evidence="1">Belongs to the leucine-binding protein family.</text>
</comment>
<dbReference type="InterPro" id="IPR028081">
    <property type="entry name" value="Leu-bd"/>
</dbReference>
<dbReference type="Pfam" id="PF13458">
    <property type="entry name" value="Peripla_BP_6"/>
    <property type="match status" value="1"/>
</dbReference>
<keyword evidence="3" id="KW-0029">Amino-acid transport</keyword>
<dbReference type="SUPFAM" id="SSF53822">
    <property type="entry name" value="Periplasmic binding protein-like I"/>
    <property type="match status" value="1"/>
</dbReference>
<evidence type="ECO:0000259" key="5">
    <source>
        <dbReference type="Pfam" id="PF13458"/>
    </source>
</evidence>
<proteinExistence type="inferred from homology"/>
<sequence length="397" mass="40080">MKKLLMATAATALASGGAMAQSDDVKIGIVFGFTGPIESLTPAMGASAELALEEINESGAFLGGTTLTPVTADSTCVDSAAATAAAERLVTTDGVVAIVGADCSGVTGAVLSNVAVPNGVPMISPSATSPGLSEAEDDGLFFRTAPSDARQGEVLAGILETEGVDSVAVTYTNNDYGKGLSDSFVAAFEEAGGEVTLTAPHEDNKADYSAEIGALASAGGDVLVVLGYADSGGRGMIQAAADTGAFSTFMMGDGMYSDVLLDDFGDVLEGSYGAVPWSQGEGAEAFSALVNERGEFDPESTYTRESYDAAALLVLAMQAGGEATSEAAAANVMDVANAPGEEIMPGELGKALEILAEGGEIDYVGATDVELIGPGEAAGTYRYYTITDGAFETVEFR</sequence>
<feature type="chain" id="PRO_5009301986" evidence="4">
    <location>
        <begin position="21"/>
        <end position="397"/>
    </location>
</feature>
<dbReference type="Proteomes" id="UP000325289">
    <property type="component" value="Unassembled WGS sequence"/>
</dbReference>
<dbReference type="CDD" id="cd06346">
    <property type="entry name" value="PBP1_ABC_ligand_binding-like"/>
    <property type="match status" value="1"/>
</dbReference>
<evidence type="ECO:0000256" key="1">
    <source>
        <dbReference type="ARBA" id="ARBA00010062"/>
    </source>
</evidence>